<dbReference type="GO" id="GO:0008835">
    <property type="term" value="F:diaminohydroxyphosphoribosylaminopyrimidine deaminase activity"/>
    <property type="evidence" value="ECO:0007669"/>
    <property type="project" value="InterPro"/>
</dbReference>
<evidence type="ECO:0000313" key="4">
    <source>
        <dbReference type="Proteomes" id="UP000176421"/>
    </source>
</evidence>
<dbReference type="SUPFAM" id="SSF53927">
    <property type="entry name" value="Cytidine deaminase-like"/>
    <property type="match status" value="1"/>
</dbReference>
<dbReference type="UniPathway" id="UPA00275"/>
<dbReference type="PANTHER" id="PTHR11079:SF162">
    <property type="entry name" value="RIBOFLAVIN BIOSYNTHESIS PROTEIN PYRD, CHLOROPLASTIC"/>
    <property type="match status" value="1"/>
</dbReference>
<dbReference type="PROSITE" id="PS51747">
    <property type="entry name" value="CYT_DCMP_DEAMINASES_2"/>
    <property type="match status" value="1"/>
</dbReference>
<dbReference type="InterPro" id="IPR016193">
    <property type="entry name" value="Cytidine_deaminase-like"/>
</dbReference>
<proteinExistence type="predicted"/>
<comment type="pathway">
    <text evidence="1">Cofactor biosynthesis; riboflavin biosynthesis.</text>
</comment>
<dbReference type="Pfam" id="PF00383">
    <property type="entry name" value="dCMP_cyt_deam_1"/>
    <property type="match status" value="1"/>
</dbReference>
<evidence type="ECO:0000256" key="1">
    <source>
        <dbReference type="ARBA" id="ARBA00005104"/>
    </source>
</evidence>
<dbReference type="NCBIfam" id="TIGR00326">
    <property type="entry name" value="eubact_ribD"/>
    <property type="match status" value="1"/>
</dbReference>
<evidence type="ECO:0000313" key="3">
    <source>
        <dbReference type="EMBL" id="OGZ67913.1"/>
    </source>
</evidence>
<dbReference type="GO" id="GO:0009231">
    <property type="term" value="P:riboflavin biosynthetic process"/>
    <property type="evidence" value="ECO:0007669"/>
    <property type="project" value="UniProtKB-UniPathway"/>
</dbReference>
<evidence type="ECO:0000259" key="2">
    <source>
        <dbReference type="PROSITE" id="PS51747"/>
    </source>
</evidence>
<comment type="caution">
    <text evidence="3">The sequence shown here is derived from an EMBL/GenBank/DDBJ whole genome shotgun (WGS) entry which is preliminary data.</text>
</comment>
<dbReference type="EMBL" id="MHOS01000026">
    <property type="protein sequence ID" value="OGZ67913.1"/>
    <property type="molecule type" value="Genomic_DNA"/>
</dbReference>
<sequence>MFLFKKKLTEQEKIDIKWMDEALDLAKKGDGMIPGRPLVGCVLVDNDNNKIGDGFFSKIGGPHAEVQALQKAGTQAKGAIMYVTLEPHCFYGLTPPCTTAIIKAGVKKIFIAIEDPFPKIQGRGIEELKDAGIEVIVGLKKQEASELNKEWLSKNKNQK</sequence>
<dbReference type="STRING" id="1802206.A3D35_03110"/>
<dbReference type="Proteomes" id="UP000176421">
    <property type="component" value="Unassembled WGS sequence"/>
</dbReference>
<dbReference type="InterPro" id="IPR002125">
    <property type="entry name" value="CMP_dCMP_dom"/>
</dbReference>
<protein>
    <submittedName>
        <fullName evidence="3">Riboflavin biosynthesis protein RibD</fullName>
    </submittedName>
</protein>
<organism evidence="3 4">
    <name type="scientific">Candidatus Staskawiczbacteria bacterium RIFCSPHIGHO2_02_FULL_34_9</name>
    <dbReference type="NCBI Taxonomy" id="1802206"/>
    <lineage>
        <taxon>Bacteria</taxon>
        <taxon>Candidatus Staskawicziibacteriota</taxon>
    </lineage>
</organism>
<gene>
    <name evidence="3" type="ORF">A3D35_03110</name>
</gene>
<feature type="domain" description="CMP/dCMP-type deaminase" evidence="2">
    <location>
        <begin position="13"/>
        <end position="136"/>
    </location>
</feature>
<dbReference type="InterPro" id="IPR004794">
    <property type="entry name" value="Eubact_RibD"/>
</dbReference>
<accession>A0A1G2HZJ4</accession>
<dbReference type="AlphaFoldDB" id="A0A1G2HZJ4"/>
<dbReference type="CDD" id="cd01284">
    <property type="entry name" value="Riboflavin_deaminase-reductase"/>
    <property type="match status" value="1"/>
</dbReference>
<dbReference type="Gene3D" id="3.40.140.10">
    <property type="entry name" value="Cytidine Deaminase, domain 2"/>
    <property type="match status" value="1"/>
</dbReference>
<dbReference type="PANTHER" id="PTHR11079">
    <property type="entry name" value="CYTOSINE DEAMINASE FAMILY MEMBER"/>
    <property type="match status" value="1"/>
</dbReference>
<name>A0A1G2HZJ4_9BACT</name>
<reference evidence="3 4" key="1">
    <citation type="journal article" date="2016" name="Nat. Commun.">
        <title>Thousands of microbial genomes shed light on interconnected biogeochemical processes in an aquifer system.</title>
        <authorList>
            <person name="Anantharaman K."/>
            <person name="Brown C.T."/>
            <person name="Hug L.A."/>
            <person name="Sharon I."/>
            <person name="Castelle C.J."/>
            <person name="Probst A.J."/>
            <person name="Thomas B.C."/>
            <person name="Singh A."/>
            <person name="Wilkins M.J."/>
            <person name="Karaoz U."/>
            <person name="Brodie E.L."/>
            <person name="Williams K.H."/>
            <person name="Hubbard S.S."/>
            <person name="Banfield J.F."/>
        </authorList>
    </citation>
    <scope>NUCLEOTIDE SEQUENCE [LARGE SCALE GENOMIC DNA]</scope>
</reference>